<dbReference type="PANTHER" id="PTHR33121">
    <property type="entry name" value="CYCLIC DI-GMP PHOSPHODIESTERASE PDEF"/>
    <property type="match status" value="1"/>
</dbReference>
<keyword evidence="3" id="KW-1185">Reference proteome</keyword>
<dbReference type="Gene3D" id="3.20.20.450">
    <property type="entry name" value="EAL domain"/>
    <property type="match status" value="1"/>
</dbReference>
<dbReference type="InterPro" id="IPR035919">
    <property type="entry name" value="EAL_sf"/>
</dbReference>
<dbReference type="Pfam" id="PF00563">
    <property type="entry name" value="EAL"/>
    <property type="match status" value="1"/>
</dbReference>
<dbReference type="InterPro" id="IPR001633">
    <property type="entry name" value="EAL_dom"/>
</dbReference>
<gene>
    <name evidence="2" type="ORF">M2650_10085</name>
</gene>
<dbReference type="CDD" id="cd01948">
    <property type="entry name" value="EAL"/>
    <property type="match status" value="1"/>
</dbReference>
<dbReference type="EMBL" id="JAMBEP010000001">
    <property type="protein sequence ID" value="MCL1634976.1"/>
    <property type="molecule type" value="Genomic_DNA"/>
</dbReference>
<sequence>MTSLDIAAQPPMTGSSMLANVSPAANAAFETGAFRQVRIAFQPIVDLRRGSVYAYEALVRGANGEGAPEVLAAVPQARRAVFDHRTMLLALFAAAKLDLRTRLALNLAPSAFVHPGTIMSLRAAAESVGLAPRHMILELSESEPLNQLRIAESLHAYRAMGFVVAIDDFGAGHAGLGLLASYQPQLLKIDMHLVRGVGGDSVRQAIIESVIGIAGKLGCAVVAEGVETEADARRLLALGIHLQQGYLYARPGLEALPIPDLSWAAF</sequence>
<organism evidence="2 3">
    <name type="scientific">Luteimonas galliterrae</name>
    <dbReference type="NCBI Taxonomy" id="2940486"/>
    <lineage>
        <taxon>Bacteria</taxon>
        <taxon>Pseudomonadati</taxon>
        <taxon>Pseudomonadota</taxon>
        <taxon>Gammaproteobacteria</taxon>
        <taxon>Lysobacterales</taxon>
        <taxon>Lysobacteraceae</taxon>
        <taxon>Luteimonas</taxon>
    </lineage>
</organism>
<evidence type="ECO:0000313" key="3">
    <source>
        <dbReference type="Proteomes" id="UP001431217"/>
    </source>
</evidence>
<evidence type="ECO:0000259" key="1">
    <source>
        <dbReference type="PROSITE" id="PS50883"/>
    </source>
</evidence>
<dbReference type="PANTHER" id="PTHR33121:SF15">
    <property type="entry name" value="BLUE LIGHT- AND TEMPERATURE-REGULATED ANTIREPRESSOR BLUF"/>
    <property type="match status" value="1"/>
</dbReference>
<feature type="domain" description="EAL" evidence="1">
    <location>
        <begin position="18"/>
        <end position="265"/>
    </location>
</feature>
<dbReference type="Proteomes" id="UP001431217">
    <property type="component" value="Unassembled WGS sequence"/>
</dbReference>
<evidence type="ECO:0000313" key="2">
    <source>
        <dbReference type="EMBL" id="MCL1634976.1"/>
    </source>
</evidence>
<protein>
    <submittedName>
        <fullName evidence="2">EAL domain-containing protein</fullName>
    </submittedName>
</protein>
<dbReference type="SMART" id="SM00052">
    <property type="entry name" value="EAL"/>
    <property type="match status" value="1"/>
</dbReference>
<accession>A0ABT0MJC4</accession>
<reference evidence="2 3" key="1">
    <citation type="submission" date="2022-05" db="EMBL/GenBank/DDBJ databases">
        <title>Luteimonas sp. SX5, whole genome shotgun sequencing project.</title>
        <authorList>
            <person name="Zhao G."/>
            <person name="Shen L."/>
        </authorList>
    </citation>
    <scope>NUCLEOTIDE SEQUENCE [LARGE SCALE GENOMIC DNA]</scope>
    <source>
        <strain evidence="2 3">SX5</strain>
    </source>
</reference>
<dbReference type="PROSITE" id="PS50883">
    <property type="entry name" value="EAL"/>
    <property type="match status" value="1"/>
</dbReference>
<proteinExistence type="predicted"/>
<dbReference type="SUPFAM" id="SSF141868">
    <property type="entry name" value="EAL domain-like"/>
    <property type="match status" value="1"/>
</dbReference>
<name>A0ABT0MJC4_9GAMM</name>
<dbReference type="InterPro" id="IPR050706">
    <property type="entry name" value="Cyclic-di-GMP_PDE-like"/>
</dbReference>
<comment type="caution">
    <text evidence="2">The sequence shown here is derived from an EMBL/GenBank/DDBJ whole genome shotgun (WGS) entry which is preliminary data.</text>
</comment>